<accession>A0A419EQI5</accession>
<feature type="transmembrane region" description="Helical" evidence="10">
    <location>
        <begin position="482"/>
        <end position="507"/>
    </location>
</feature>
<evidence type="ECO:0000256" key="10">
    <source>
        <dbReference type="HAMAP-Rule" id="MF_02078"/>
    </source>
</evidence>
<evidence type="ECO:0000256" key="2">
    <source>
        <dbReference type="ARBA" id="ARBA00022475"/>
    </source>
</evidence>
<feature type="transmembrane region" description="Helical" evidence="10">
    <location>
        <begin position="274"/>
        <end position="295"/>
    </location>
</feature>
<evidence type="ECO:0000256" key="11">
    <source>
        <dbReference type="PIRNR" id="PIRNR002869"/>
    </source>
</evidence>
<keyword evidence="10 11" id="KW-0961">Cell wall biogenesis/degradation</keyword>
<dbReference type="GO" id="GO:0034204">
    <property type="term" value="P:lipid translocation"/>
    <property type="evidence" value="ECO:0007669"/>
    <property type="project" value="TreeGrafter"/>
</dbReference>
<comment type="subcellular location">
    <subcellularLocation>
        <location evidence="1 10">Cell membrane</location>
        <topology evidence="1 10">Multi-pass membrane protein</topology>
    </subcellularLocation>
</comment>
<dbReference type="AlphaFoldDB" id="A0A419EQI5"/>
<evidence type="ECO:0000256" key="6">
    <source>
        <dbReference type="ARBA" id="ARBA00022989"/>
    </source>
</evidence>
<dbReference type="PIRSF" id="PIRSF002869">
    <property type="entry name" value="MviN"/>
    <property type="match status" value="1"/>
</dbReference>
<dbReference type="PRINTS" id="PR01806">
    <property type="entry name" value="VIRFACTRMVIN"/>
</dbReference>
<evidence type="ECO:0000256" key="4">
    <source>
        <dbReference type="ARBA" id="ARBA00022960"/>
    </source>
</evidence>
<dbReference type="PANTHER" id="PTHR47019">
    <property type="entry name" value="LIPID II FLIPPASE MURJ"/>
    <property type="match status" value="1"/>
</dbReference>
<proteinExistence type="inferred from homology"/>
<evidence type="ECO:0000313" key="12">
    <source>
        <dbReference type="EMBL" id="RJP65512.1"/>
    </source>
</evidence>
<feature type="transmembrane region" description="Helical" evidence="10">
    <location>
        <begin position="416"/>
        <end position="436"/>
    </location>
</feature>
<dbReference type="GO" id="GO:0008360">
    <property type="term" value="P:regulation of cell shape"/>
    <property type="evidence" value="ECO:0007669"/>
    <property type="project" value="UniProtKB-UniRule"/>
</dbReference>
<reference evidence="12 13" key="1">
    <citation type="journal article" date="2017" name="ISME J.">
        <title>Energy and carbon metabolisms in a deep terrestrial subsurface fluid microbial community.</title>
        <authorList>
            <person name="Momper L."/>
            <person name="Jungbluth S.P."/>
            <person name="Lee M.D."/>
            <person name="Amend J.P."/>
        </authorList>
    </citation>
    <scope>NUCLEOTIDE SEQUENCE [LARGE SCALE GENOMIC DNA]</scope>
    <source>
        <strain evidence="12">SURF_17</strain>
    </source>
</reference>
<name>A0A419EQI5_9BACT</name>
<sequence>MLEQPTTRQSIARSTAIISSGTMLSRVLGLARDMVIAHLYPKVVSDAFFVAFRLPNMLREMLAEGAMNAGFIPVYSDYLTTRTRKQADELAAVTIGAMAAFLTVVSALGVIFAPAIVRFITLEFGPPSDKLLLAIHLTRVLFPYILLIGIASLLMAVLNSLNQFFPSAYAPALLNLSMIGCAYTLSGFFEDPIFALAVGVLVGGALQILLQIPFLGKKHFPLRIAWNIRHPGLSRIFLLLLPTFFGQAVREVNIIVDTMLAWYLGVGMVSALYYAYRLIHLPLAVFGLSIATAILPAMSRHSSAGKIDKLKDTLSLGLRSVFFVMVPATVGLIVLRTPIIRLLFEHGSFDSTATENTAFALLFYSLGLFAFAGAKVLAFAFYAMKETRLPVIVATVAMVSNVIFNVILMIPLKQGGLALASSLSSTINMVVLWVYLEKRIGAIGLRTIAVATGKICGLSLMMGVCVYALAALCARLTGTETLWGRILHVFIPLSAGTVLYIGAALVLRLEEAAQLLSLWTRRRSTS</sequence>
<dbReference type="GO" id="GO:0071555">
    <property type="term" value="P:cell wall organization"/>
    <property type="evidence" value="ECO:0007669"/>
    <property type="project" value="UniProtKB-UniRule"/>
</dbReference>
<feature type="transmembrane region" description="Helical" evidence="10">
    <location>
        <begin position="90"/>
        <end position="121"/>
    </location>
</feature>
<feature type="transmembrane region" description="Helical" evidence="10">
    <location>
        <begin position="448"/>
        <end position="470"/>
    </location>
</feature>
<dbReference type="EMBL" id="QZKI01000125">
    <property type="protein sequence ID" value="RJP65512.1"/>
    <property type="molecule type" value="Genomic_DNA"/>
</dbReference>
<evidence type="ECO:0000313" key="13">
    <source>
        <dbReference type="Proteomes" id="UP000285961"/>
    </source>
</evidence>
<evidence type="ECO:0000256" key="8">
    <source>
        <dbReference type="ARBA" id="ARBA00060041"/>
    </source>
</evidence>
<gene>
    <name evidence="10 12" type="primary">murJ</name>
    <name evidence="12" type="ORF">C4532_17420</name>
</gene>
<dbReference type="GO" id="GO:0009252">
    <property type="term" value="P:peptidoglycan biosynthetic process"/>
    <property type="evidence" value="ECO:0007669"/>
    <property type="project" value="UniProtKB-UniRule"/>
</dbReference>
<comment type="function">
    <text evidence="8 10 11">Involved in peptidoglycan biosynthesis. Transports lipid-linked peptidoglycan precursors from the inner to the outer leaflet of the cytoplasmic membrane.</text>
</comment>
<dbReference type="CDD" id="cd13123">
    <property type="entry name" value="MATE_MurJ_like"/>
    <property type="match status" value="1"/>
</dbReference>
<keyword evidence="6 10" id="KW-1133">Transmembrane helix</keyword>
<feature type="transmembrane region" description="Helical" evidence="10">
    <location>
        <begin position="168"/>
        <end position="186"/>
    </location>
</feature>
<dbReference type="GO" id="GO:0005886">
    <property type="term" value="C:plasma membrane"/>
    <property type="evidence" value="ECO:0007669"/>
    <property type="project" value="UniProtKB-SubCell"/>
</dbReference>
<feature type="transmembrane region" description="Helical" evidence="10">
    <location>
        <begin position="359"/>
        <end position="382"/>
    </location>
</feature>
<dbReference type="Proteomes" id="UP000285961">
    <property type="component" value="Unassembled WGS sequence"/>
</dbReference>
<dbReference type="NCBIfam" id="TIGR01695">
    <property type="entry name" value="murJ_mviN"/>
    <property type="match status" value="1"/>
</dbReference>
<keyword evidence="5 10" id="KW-0573">Peptidoglycan synthesis</keyword>
<organism evidence="12 13">
    <name type="scientific">Candidatus Abyssobacteria bacterium SURF_17</name>
    <dbReference type="NCBI Taxonomy" id="2093361"/>
    <lineage>
        <taxon>Bacteria</taxon>
        <taxon>Pseudomonadati</taxon>
        <taxon>Candidatus Hydrogenedentota</taxon>
        <taxon>Candidatus Abyssobacteria</taxon>
    </lineage>
</organism>
<evidence type="ECO:0000256" key="1">
    <source>
        <dbReference type="ARBA" id="ARBA00004651"/>
    </source>
</evidence>
<keyword evidence="7 10" id="KW-0472">Membrane</keyword>
<evidence type="ECO:0000256" key="3">
    <source>
        <dbReference type="ARBA" id="ARBA00022692"/>
    </source>
</evidence>
<dbReference type="InterPro" id="IPR051050">
    <property type="entry name" value="Lipid_II_flippase_MurJ/MviN"/>
</dbReference>
<dbReference type="InterPro" id="IPR004268">
    <property type="entry name" value="MurJ"/>
</dbReference>
<evidence type="ECO:0000256" key="7">
    <source>
        <dbReference type="ARBA" id="ARBA00023136"/>
    </source>
</evidence>
<dbReference type="Pfam" id="PF03023">
    <property type="entry name" value="MurJ"/>
    <property type="match status" value="1"/>
</dbReference>
<keyword evidence="2 10" id="KW-1003">Cell membrane</keyword>
<keyword evidence="10 11" id="KW-0813">Transport</keyword>
<dbReference type="UniPathway" id="UPA00219"/>
<evidence type="ECO:0000256" key="9">
    <source>
        <dbReference type="ARBA" id="ARBA00061532"/>
    </source>
</evidence>
<feature type="transmembrane region" description="Helical" evidence="10">
    <location>
        <begin position="316"/>
        <end position="339"/>
    </location>
</feature>
<dbReference type="GO" id="GO:0015648">
    <property type="term" value="F:lipid-linked peptidoglycan transporter activity"/>
    <property type="evidence" value="ECO:0007669"/>
    <property type="project" value="UniProtKB-UniRule"/>
</dbReference>
<feature type="transmembrane region" description="Helical" evidence="10">
    <location>
        <begin position="389"/>
        <end position="410"/>
    </location>
</feature>
<comment type="caution">
    <text evidence="12">The sequence shown here is derived from an EMBL/GenBank/DDBJ whole genome shotgun (WGS) entry which is preliminary data.</text>
</comment>
<feature type="transmembrane region" description="Helical" evidence="10">
    <location>
        <begin position="192"/>
        <end position="215"/>
    </location>
</feature>
<comment type="pathway">
    <text evidence="10">Cell wall biogenesis; peptidoglycan biosynthesis.</text>
</comment>
<protein>
    <recommendedName>
        <fullName evidence="10">Probable lipid II flippase MurJ</fullName>
    </recommendedName>
</protein>
<feature type="transmembrane region" description="Helical" evidence="10">
    <location>
        <begin position="141"/>
        <end position="161"/>
    </location>
</feature>
<evidence type="ECO:0000256" key="5">
    <source>
        <dbReference type="ARBA" id="ARBA00022984"/>
    </source>
</evidence>
<dbReference type="HAMAP" id="MF_02078">
    <property type="entry name" value="MurJ_MviN"/>
    <property type="match status" value="1"/>
</dbReference>
<comment type="caution">
    <text evidence="10">Lacks conserved residue(s) required for the propagation of feature annotation.</text>
</comment>
<dbReference type="PANTHER" id="PTHR47019:SF1">
    <property type="entry name" value="LIPID II FLIPPASE MURJ"/>
    <property type="match status" value="1"/>
</dbReference>
<keyword evidence="3 10" id="KW-0812">Transmembrane</keyword>
<comment type="similarity">
    <text evidence="9 10 11">Belongs to the MurJ/MviN family.</text>
</comment>
<keyword evidence="4 10" id="KW-0133">Cell shape</keyword>